<evidence type="ECO:0000256" key="7">
    <source>
        <dbReference type="ARBA" id="ARBA00023145"/>
    </source>
</evidence>
<dbReference type="PROSITE" id="PS51864">
    <property type="entry name" value="ASTACIN"/>
    <property type="match status" value="1"/>
</dbReference>
<dbReference type="PANTHER" id="PTHR10127:SF852">
    <property type="entry name" value="ZINC METALLOPROTEINASE NAS-12"/>
    <property type="match status" value="1"/>
</dbReference>
<reference evidence="14 15" key="1">
    <citation type="submission" date="2020-04" db="EMBL/GenBank/DDBJ databases">
        <authorList>
            <person name="Laetsch R D."/>
            <person name="Stevens L."/>
            <person name="Kumar S."/>
            <person name="Blaxter L. M."/>
        </authorList>
    </citation>
    <scope>NUCLEOTIDE SEQUENCE [LARGE SCALE GENOMIC DNA]</scope>
</reference>
<dbReference type="InterPro" id="IPR006026">
    <property type="entry name" value="Peptidase_Metallo"/>
</dbReference>
<proteinExistence type="predicted"/>
<evidence type="ECO:0000256" key="5">
    <source>
        <dbReference type="ARBA" id="ARBA00022833"/>
    </source>
</evidence>
<dbReference type="InterPro" id="IPR024079">
    <property type="entry name" value="MetalloPept_cat_dom_sf"/>
</dbReference>
<sequence>MPNIDKLLVALAYLITAAFAIQSWEINENSKSSFPLFGDMILTPAQLSRYQNSSKSSPVRSVNLKETSMNRWANNIIPIVISPQYSPAQISIIRNSLKTFEEISCFKFVDRGSQRDYLFIVPLDGCYSYVGKIGGKQTISLAADCIADYIIWHEMMHAIGFEHEHQRPDRDDYIKVTYENVIPSQIVNFDKIQPHLVDYPDQYDYRSIMHYDGSAFGKIDYTKRVRLATMTPLKRGIQLLDNLKFTTTDIRKLNRLGKCSGASGAVSPDKRTKCVDIANDCGQSKKRGMCDNPFYRPMMRRNCQRTCGMCLVSRGMEGDKICEDKHPNCATYVINGICENEFYERWRQDHCAKSCGLCTST</sequence>
<evidence type="ECO:0000256" key="6">
    <source>
        <dbReference type="ARBA" id="ARBA00023049"/>
    </source>
</evidence>
<gene>
    <name evidence="14" type="ORF">CBOVIS_LOCUS8359</name>
</gene>
<feature type="binding site" evidence="10">
    <location>
        <position position="157"/>
    </location>
    <ligand>
        <name>Zn(2+)</name>
        <dbReference type="ChEBI" id="CHEBI:29105"/>
        <note>catalytic</note>
    </ligand>
</feature>
<keyword evidence="15" id="KW-1185">Reference proteome</keyword>
<evidence type="ECO:0000313" key="14">
    <source>
        <dbReference type="EMBL" id="CAB3406264.1"/>
    </source>
</evidence>
<dbReference type="EMBL" id="CADEPM010000005">
    <property type="protein sequence ID" value="CAB3406264.1"/>
    <property type="molecule type" value="Genomic_DNA"/>
</dbReference>
<evidence type="ECO:0000313" key="15">
    <source>
        <dbReference type="Proteomes" id="UP000494206"/>
    </source>
</evidence>
<feature type="signal peptide" evidence="11">
    <location>
        <begin position="1"/>
        <end position="20"/>
    </location>
</feature>
<feature type="domain" description="ShKT" evidence="12">
    <location>
        <begin position="322"/>
        <end position="358"/>
    </location>
</feature>
<dbReference type="GO" id="GO:0008270">
    <property type="term" value="F:zinc ion binding"/>
    <property type="evidence" value="ECO:0007669"/>
    <property type="project" value="UniProtKB-UniRule"/>
</dbReference>
<feature type="binding site" evidence="10">
    <location>
        <position position="163"/>
    </location>
    <ligand>
        <name>Zn(2+)</name>
        <dbReference type="ChEBI" id="CHEBI:29105"/>
        <note>catalytic</note>
    </ligand>
</feature>
<dbReference type="CDD" id="cd04280">
    <property type="entry name" value="ZnMc_astacin_like"/>
    <property type="match status" value="1"/>
</dbReference>
<feature type="domain" description="Peptidase M12A" evidence="13">
    <location>
        <begin position="57"/>
        <end position="260"/>
    </location>
</feature>
<keyword evidence="4 10" id="KW-0378">Hydrolase</keyword>
<keyword evidence="8" id="KW-1015">Disulfide bond</keyword>
<dbReference type="InterPro" id="IPR003582">
    <property type="entry name" value="ShKT_dom"/>
</dbReference>
<comment type="function">
    <text evidence="1">Metalloprotease.</text>
</comment>
<dbReference type="SMART" id="SM00235">
    <property type="entry name" value="ZnMc"/>
    <property type="match status" value="1"/>
</dbReference>
<dbReference type="InterPro" id="IPR034035">
    <property type="entry name" value="Astacin-like_dom"/>
</dbReference>
<dbReference type="EC" id="3.4.24.-" evidence="11"/>
<feature type="domain" description="ShKT" evidence="12">
    <location>
        <begin position="274"/>
        <end position="310"/>
    </location>
</feature>
<dbReference type="AlphaFoldDB" id="A0A8S1F0C6"/>
<evidence type="ECO:0000256" key="4">
    <source>
        <dbReference type="ARBA" id="ARBA00022801"/>
    </source>
</evidence>
<accession>A0A8S1F0C6</accession>
<dbReference type="PANTHER" id="PTHR10127">
    <property type="entry name" value="DISCOIDIN, CUB, EGF, LAMININ , AND ZINC METALLOPROTEASE DOMAIN CONTAINING"/>
    <property type="match status" value="1"/>
</dbReference>
<dbReference type="GO" id="GO:0006508">
    <property type="term" value="P:proteolysis"/>
    <property type="evidence" value="ECO:0007669"/>
    <property type="project" value="UniProtKB-KW"/>
</dbReference>
<keyword evidence="2 10" id="KW-0645">Protease</keyword>
<name>A0A8S1F0C6_9PELO</name>
<dbReference type="SUPFAM" id="SSF55486">
    <property type="entry name" value="Metalloproteases ('zincins'), catalytic domain"/>
    <property type="match status" value="1"/>
</dbReference>
<dbReference type="Proteomes" id="UP000494206">
    <property type="component" value="Unassembled WGS sequence"/>
</dbReference>
<protein>
    <recommendedName>
        <fullName evidence="11">Metalloendopeptidase</fullName>
        <ecNumber evidence="11">3.4.24.-</ecNumber>
    </recommendedName>
</protein>
<feature type="chain" id="PRO_5035959345" description="Metalloendopeptidase" evidence="11">
    <location>
        <begin position="21"/>
        <end position="361"/>
    </location>
</feature>
<comment type="caution">
    <text evidence="9">Lacks conserved residue(s) required for the propagation of feature annotation.</text>
</comment>
<evidence type="ECO:0000256" key="11">
    <source>
        <dbReference type="RuleBase" id="RU361183"/>
    </source>
</evidence>
<comment type="cofactor">
    <cofactor evidence="10 11">
        <name>Zn(2+)</name>
        <dbReference type="ChEBI" id="CHEBI:29105"/>
    </cofactor>
    <text evidence="10 11">Binds 1 zinc ion per subunit.</text>
</comment>
<dbReference type="Pfam" id="PF01549">
    <property type="entry name" value="ShK"/>
    <property type="match status" value="2"/>
</dbReference>
<dbReference type="PROSITE" id="PS51670">
    <property type="entry name" value="SHKT"/>
    <property type="match status" value="2"/>
</dbReference>
<keyword evidence="11" id="KW-0732">Signal</keyword>
<dbReference type="PRINTS" id="PR00480">
    <property type="entry name" value="ASTACIN"/>
</dbReference>
<dbReference type="Gene3D" id="3.40.390.10">
    <property type="entry name" value="Collagenase (Catalytic Domain)"/>
    <property type="match status" value="1"/>
</dbReference>
<dbReference type="InterPro" id="IPR001506">
    <property type="entry name" value="Peptidase_M12A"/>
</dbReference>
<dbReference type="Pfam" id="PF01400">
    <property type="entry name" value="Astacin"/>
    <property type="match status" value="1"/>
</dbReference>
<evidence type="ECO:0000259" key="12">
    <source>
        <dbReference type="PROSITE" id="PS51670"/>
    </source>
</evidence>
<dbReference type="Gene3D" id="1.10.10.1940">
    <property type="match status" value="2"/>
</dbReference>
<comment type="caution">
    <text evidence="14">The sequence shown here is derived from an EMBL/GenBank/DDBJ whole genome shotgun (WGS) entry which is preliminary data.</text>
</comment>
<evidence type="ECO:0000256" key="2">
    <source>
        <dbReference type="ARBA" id="ARBA00022670"/>
    </source>
</evidence>
<feature type="active site" evidence="10">
    <location>
        <position position="154"/>
    </location>
</feature>
<evidence type="ECO:0000256" key="9">
    <source>
        <dbReference type="PROSITE-ProRule" id="PRU01005"/>
    </source>
</evidence>
<keyword evidence="7" id="KW-0865">Zymogen</keyword>
<evidence type="ECO:0000256" key="8">
    <source>
        <dbReference type="ARBA" id="ARBA00023157"/>
    </source>
</evidence>
<feature type="binding site" evidence="10">
    <location>
        <position position="153"/>
    </location>
    <ligand>
        <name>Zn(2+)</name>
        <dbReference type="ChEBI" id="CHEBI:29105"/>
        <note>catalytic</note>
    </ligand>
</feature>
<keyword evidence="5 10" id="KW-0862">Zinc</keyword>
<dbReference type="SMART" id="SM00254">
    <property type="entry name" value="ShKT"/>
    <property type="match status" value="2"/>
</dbReference>
<evidence type="ECO:0000256" key="1">
    <source>
        <dbReference type="ARBA" id="ARBA00002657"/>
    </source>
</evidence>
<evidence type="ECO:0000256" key="3">
    <source>
        <dbReference type="ARBA" id="ARBA00022723"/>
    </source>
</evidence>
<organism evidence="14 15">
    <name type="scientific">Caenorhabditis bovis</name>
    <dbReference type="NCBI Taxonomy" id="2654633"/>
    <lineage>
        <taxon>Eukaryota</taxon>
        <taxon>Metazoa</taxon>
        <taxon>Ecdysozoa</taxon>
        <taxon>Nematoda</taxon>
        <taxon>Chromadorea</taxon>
        <taxon>Rhabditida</taxon>
        <taxon>Rhabditina</taxon>
        <taxon>Rhabditomorpha</taxon>
        <taxon>Rhabditoidea</taxon>
        <taxon>Rhabditidae</taxon>
        <taxon>Peloderinae</taxon>
        <taxon>Caenorhabditis</taxon>
    </lineage>
</organism>
<keyword evidence="3 10" id="KW-0479">Metal-binding</keyword>
<evidence type="ECO:0000256" key="10">
    <source>
        <dbReference type="PROSITE-ProRule" id="PRU01211"/>
    </source>
</evidence>
<keyword evidence="6 10" id="KW-0482">Metalloprotease</keyword>
<dbReference type="OrthoDB" id="291007at2759"/>
<dbReference type="GO" id="GO:0004222">
    <property type="term" value="F:metalloendopeptidase activity"/>
    <property type="evidence" value="ECO:0007669"/>
    <property type="project" value="UniProtKB-UniRule"/>
</dbReference>
<evidence type="ECO:0000259" key="13">
    <source>
        <dbReference type="PROSITE" id="PS51864"/>
    </source>
</evidence>